<dbReference type="Proteomes" id="UP000616608">
    <property type="component" value="Unassembled WGS sequence"/>
</dbReference>
<keyword evidence="2" id="KW-1185">Reference proteome</keyword>
<dbReference type="AlphaFoldDB" id="A0A917G0V2"/>
<evidence type="ECO:0000313" key="2">
    <source>
        <dbReference type="Proteomes" id="UP000616608"/>
    </source>
</evidence>
<protein>
    <submittedName>
        <fullName evidence="1">Uncharacterized protein</fullName>
    </submittedName>
</protein>
<comment type="caution">
    <text evidence="1">The sequence shown here is derived from an EMBL/GenBank/DDBJ whole genome shotgun (WGS) entry which is preliminary data.</text>
</comment>
<accession>A0A917G0V2</accession>
<organism evidence="1 2">
    <name type="scientific">Lysinibacillus alkalisoli</name>
    <dbReference type="NCBI Taxonomy" id="1911548"/>
    <lineage>
        <taxon>Bacteria</taxon>
        <taxon>Bacillati</taxon>
        <taxon>Bacillota</taxon>
        <taxon>Bacilli</taxon>
        <taxon>Bacillales</taxon>
        <taxon>Bacillaceae</taxon>
        <taxon>Lysinibacillus</taxon>
    </lineage>
</organism>
<sequence length="249" mass="29164">MEKRKIEELKQVIIRLYAERGVENLLKYISLRGDGWHKVSSEAPAETPITYCSGKENEHNIEIRIPGIRTFLKEKGSIEKNICSYDFRICLSNNKNNKGLTPIKHTDIVKYLYEIVARIENPKQRGKKYEELKQILTNVYNDNEIFQYPFNEIIEYGKKYEGNLSLVEIITFIKWCSAQEELNFSGNRAWGKDLSFARYFEAIYYAQFKNESGLKKVLKNTENKEKGIPSLHKNPEIYGGCLDHRYTDK</sequence>
<name>A0A917G0V2_9BACI</name>
<dbReference type="EMBL" id="BMJT01000003">
    <property type="protein sequence ID" value="GGG16792.1"/>
    <property type="molecule type" value="Genomic_DNA"/>
</dbReference>
<evidence type="ECO:0000313" key="1">
    <source>
        <dbReference type="EMBL" id="GGG16792.1"/>
    </source>
</evidence>
<gene>
    <name evidence="1" type="ORF">GCM10007425_08920</name>
</gene>
<dbReference type="RefSeq" id="WP_188613831.1">
    <property type="nucleotide sequence ID" value="NZ_BMJT01000003.1"/>
</dbReference>
<proteinExistence type="predicted"/>
<reference evidence="1" key="1">
    <citation type="journal article" date="2014" name="Int. J. Syst. Evol. Microbiol.">
        <title>Complete genome sequence of Corynebacterium casei LMG S-19264T (=DSM 44701T), isolated from a smear-ripened cheese.</title>
        <authorList>
            <consortium name="US DOE Joint Genome Institute (JGI-PGF)"/>
            <person name="Walter F."/>
            <person name="Albersmeier A."/>
            <person name="Kalinowski J."/>
            <person name="Ruckert C."/>
        </authorList>
    </citation>
    <scope>NUCLEOTIDE SEQUENCE</scope>
    <source>
        <strain evidence="1">CGMCC 1.15760</strain>
    </source>
</reference>
<reference evidence="1" key="2">
    <citation type="submission" date="2020-09" db="EMBL/GenBank/DDBJ databases">
        <authorList>
            <person name="Sun Q."/>
            <person name="Zhou Y."/>
        </authorList>
    </citation>
    <scope>NUCLEOTIDE SEQUENCE</scope>
    <source>
        <strain evidence="1">CGMCC 1.15760</strain>
    </source>
</reference>